<keyword evidence="11" id="KW-0407">Ion channel</keyword>
<keyword evidence="8 13" id="KW-1133">Transmembrane helix</keyword>
<evidence type="ECO:0000256" key="4">
    <source>
        <dbReference type="ARBA" id="ARBA00022538"/>
    </source>
</evidence>
<dbReference type="EMBL" id="KE346376">
    <property type="protein sequence ID" value="KJE98080.1"/>
    <property type="molecule type" value="Genomic_DNA"/>
</dbReference>
<evidence type="ECO:0000256" key="1">
    <source>
        <dbReference type="ARBA" id="ARBA00004127"/>
    </source>
</evidence>
<dbReference type="InterPro" id="IPR007866">
    <property type="entry name" value="TRIC_channel"/>
</dbReference>
<proteinExistence type="inferred from homology"/>
<evidence type="ECO:0000256" key="13">
    <source>
        <dbReference type="SAM" id="Phobius"/>
    </source>
</evidence>
<keyword evidence="7" id="KW-0630">Potassium</keyword>
<keyword evidence="6" id="KW-0631">Potassium channel</keyword>
<dbReference type="PANTHER" id="PTHR12454">
    <property type="entry name" value="TRIMERIC INTRACELLULAR CATION CHANNEL"/>
    <property type="match status" value="1"/>
</dbReference>
<evidence type="ECO:0000256" key="8">
    <source>
        <dbReference type="ARBA" id="ARBA00022989"/>
    </source>
</evidence>
<evidence type="ECO:0000256" key="7">
    <source>
        <dbReference type="ARBA" id="ARBA00022958"/>
    </source>
</evidence>
<evidence type="ECO:0000256" key="2">
    <source>
        <dbReference type="ARBA" id="ARBA00005766"/>
    </source>
</evidence>
<evidence type="ECO:0000313" key="15">
    <source>
        <dbReference type="Proteomes" id="UP000008743"/>
    </source>
</evidence>
<dbReference type="GO" id="GO:0042802">
    <property type="term" value="F:identical protein binding"/>
    <property type="evidence" value="ECO:0007669"/>
    <property type="project" value="InterPro"/>
</dbReference>
<keyword evidence="3" id="KW-0813">Transport</keyword>
<evidence type="ECO:0000256" key="10">
    <source>
        <dbReference type="ARBA" id="ARBA00023136"/>
    </source>
</evidence>
<feature type="compositionally biased region" description="Low complexity" evidence="12">
    <location>
        <begin position="287"/>
        <end position="313"/>
    </location>
</feature>
<feature type="transmembrane region" description="Helical" evidence="13">
    <location>
        <begin position="102"/>
        <end position="119"/>
    </location>
</feature>
<feature type="transmembrane region" description="Helical" evidence="13">
    <location>
        <begin position="25"/>
        <end position="48"/>
    </location>
</feature>
<organism evidence="14 15">
    <name type="scientific">Capsaspora owczarzaki (strain ATCC 30864)</name>
    <dbReference type="NCBI Taxonomy" id="595528"/>
    <lineage>
        <taxon>Eukaryota</taxon>
        <taxon>Filasterea</taxon>
        <taxon>Capsaspora</taxon>
    </lineage>
</organism>
<sequence length="338" mass="36231">MELVKEALQPWLESIDLDMFEPANLLSLATTLPIFPMFFVAHCLSTAAAIRKSDPNARRFAVTSPIASILGYWLCCIGSGLAVDVVLGQPFKFLQNDYEFKAVLICWLCVFLSPFDLGYKLCHFAPVKILLTIGKEIRRARKVQDGVLAAGSTKYFVAPIVCGTLNGAGSSIFSVIDQALRGAPISVDLRAPELGTKAAFYSAVALTLGAHDIIPVRNFLPKWQPVETLAELVVVVVVAVGVLKVLASIAPLSALKLNERCARLSPDTLLFGLFCWFVTIADPAPADATAASSNPDTKTTTAAPAKANNPATPSKSAQTSTQTNPRSTEKQGKHSKTE</sequence>
<feature type="compositionally biased region" description="Basic and acidic residues" evidence="12">
    <location>
        <begin position="327"/>
        <end position="338"/>
    </location>
</feature>
<dbReference type="GO" id="GO:0005267">
    <property type="term" value="F:potassium channel activity"/>
    <property type="evidence" value="ECO:0007669"/>
    <property type="project" value="UniProtKB-KW"/>
</dbReference>
<feature type="compositionally biased region" description="Polar residues" evidence="12">
    <location>
        <begin position="314"/>
        <end position="326"/>
    </location>
</feature>
<protein>
    <submittedName>
        <fullName evidence="14">Uncharacterized protein</fullName>
    </submittedName>
</protein>
<keyword evidence="15" id="KW-1185">Reference proteome</keyword>
<dbReference type="InParanoid" id="A0A0D2WXS3"/>
<evidence type="ECO:0000313" key="14">
    <source>
        <dbReference type="EMBL" id="KJE98080.1"/>
    </source>
</evidence>
<gene>
    <name evidence="14" type="ORF">CAOG_008107</name>
</gene>
<reference evidence="15" key="1">
    <citation type="submission" date="2011-02" db="EMBL/GenBank/DDBJ databases">
        <title>The Genome Sequence of Capsaspora owczarzaki ATCC 30864.</title>
        <authorList>
            <person name="Russ C."/>
            <person name="Cuomo C."/>
            <person name="Burger G."/>
            <person name="Gray M.W."/>
            <person name="Holland P.W.H."/>
            <person name="King N."/>
            <person name="Lang F.B.F."/>
            <person name="Roger A.J."/>
            <person name="Ruiz-Trillo I."/>
            <person name="Young S.K."/>
            <person name="Zeng Q."/>
            <person name="Gargeya S."/>
            <person name="Alvarado L."/>
            <person name="Berlin A."/>
            <person name="Chapman S.B."/>
            <person name="Chen Z."/>
            <person name="Freedman E."/>
            <person name="Gellesch M."/>
            <person name="Goldberg J."/>
            <person name="Griggs A."/>
            <person name="Gujja S."/>
            <person name="Heilman E."/>
            <person name="Heiman D."/>
            <person name="Howarth C."/>
            <person name="Mehta T."/>
            <person name="Neiman D."/>
            <person name="Pearson M."/>
            <person name="Roberts A."/>
            <person name="Saif S."/>
            <person name="Shea T."/>
            <person name="Shenoy N."/>
            <person name="Sisk P."/>
            <person name="Stolte C."/>
            <person name="Sykes S."/>
            <person name="White J."/>
            <person name="Yandava C."/>
            <person name="Haas B."/>
            <person name="Nusbaum C."/>
            <person name="Birren B."/>
        </authorList>
    </citation>
    <scope>NUCLEOTIDE SEQUENCE</scope>
    <source>
        <strain evidence="15">ATCC 30864</strain>
    </source>
</reference>
<dbReference type="AlphaFoldDB" id="A0A0D2WXS3"/>
<evidence type="ECO:0000256" key="12">
    <source>
        <dbReference type="SAM" id="MobiDB-lite"/>
    </source>
</evidence>
<dbReference type="PANTHER" id="PTHR12454:SF11">
    <property type="entry name" value="GH25683P"/>
    <property type="match status" value="1"/>
</dbReference>
<dbReference type="GO" id="GO:0016020">
    <property type="term" value="C:membrane"/>
    <property type="evidence" value="ECO:0007669"/>
    <property type="project" value="InterPro"/>
</dbReference>
<feature type="transmembrane region" description="Helical" evidence="13">
    <location>
        <begin position="60"/>
        <end position="82"/>
    </location>
</feature>
<dbReference type="Pfam" id="PF05197">
    <property type="entry name" value="TRIC"/>
    <property type="match status" value="1"/>
</dbReference>
<feature type="region of interest" description="Disordered" evidence="12">
    <location>
        <begin position="287"/>
        <end position="338"/>
    </location>
</feature>
<accession>A0A0D2WXS3</accession>
<keyword evidence="5 13" id="KW-0812">Transmembrane</keyword>
<evidence type="ECO:0000256" key="9">
    <source>
        <dbReference type="ARBA" id="ARBA00023065"/>
    </source>
</evidence>
<evidence type="ECO:0000256" key="6">
    <source>
        <dbReference type="ARBA" id="ARBA00022826"/>
    </source>
</evidence>
<dbReference type="PhylomeDB" id="A0A0D2WXS3"/>
<comment type="subcellular location">
    <subcellularLocation>
        <location evidence="1">Endomembrane system</location>
        <topology evidence="1">Multi-pass membrane protein</topology>
    </subcellularLocation>
</comment>
<feature type="transmembrane region" description="Helical" evidence="13">
    <location>
        <begin position="198"/>
        <end position="220"/>
    </location>
</feature>
<dbReference type="GO" id="GO:0012505">
    <property type="term" value="C:endomembrane system"/>
    <property type="evidence" value="ECO:0007669"/>
    <property type="project" value="UniProtKB-SubCell"/>
</dbReference>
<keyword evidence="10 13" id="KW-0472">Membrane</keyword>
<name>A0A0D2WXS3_CAPO3</name>
<feature type="transmembrane region" description="Helical" evidence="13">
    <location>
        <begin position="232"/>
        <end position="255"/>
    </location>
</feature>
<comment type="similarity">
    <text evidence="2">Belongs to the TMEM38 family.</text>
</comment>
<dbReference type="OrthoDB" id="195817at2759"/>
<dbReference type="RefSeq" id="XP_004342708.1">
    <property type="nucleotide sequence ID" value="XM_004342659.2"/>
</dbReference>
<evidence type="ECO:0000256" key="11">
    <source>
        <dbReference type="ARBA" id="ARBA00023303"/>
    </source>
</evidence>
<evidence type="ECO:0000256" key="3">
    <source>
        <dbReference type="ARBA" id="ARBA00022448"/>
    </source>
</evidence>
<keyword evidence="4" id="KW-0633">Potassium transport</keyword>
<dbReference type="Proteomes" id="UP000008743">
    <property type="component" value="Unassembled WGS sequence"/>
</dbReference>
<evidence type="ECO:0000256" key="5">
    <source>
        <dbReference type="ARBA" id="ARBA00022692"/>
    </source>
</evidence>
<dbReference type="eggNOG" id="KOG3944">
    <property type="taxonomic scope" value="Eukaryota"/>
</dbReference>
<keyword evidence="9" id="KW-0406">Ion transport</keyword>